<feature type="domain" description="HTH lysR-type" evidence="5">
    <location>
        <begin position="4"/>
        <end position="61"/>
    </location>
</feature>
<dbReference type="InterPro" id="IPR036390">
    <property type="entry name" value="WH_DNA-bd_sf"/>
</dbReference>
<dbReference type="Gene3D" id="1.10.10.10">
    <property type="entry name" value="Winged helix-like DNA-binding domain superfamily/Winged helix DNA-binding domain"/>
    <property type="match status" value="1"/>
</dbReference>
<dbReference type="Proteomes" id="UP000245712">
    <property type="component" value="Unassembled WGS sequence"/>
</dbReference>
<organism evidence="6 7">
    <name type="scientific">Paraburkholderia unamae</name>
    <dbReference type="NCBI Taxonomy" id="219649"/>
    <lineage>
        <taxon>Bacteria</taxon>
        <taxon>Pseudomonadati</taxon>
        <taxon>Pseudomonadota</taxon>
        <taxon>Betaproteobacteria</taxon>
        <taxon>Burkholderiales</taxon>
        <taxon>Burkholderiaceae</taxon>
        <taxon>Paraburkholderia</taxon>
    </lineage>
</organism>
<dbReference type="EMBL" id="QEOB01000047">
    <property type="protein sequence ID" value="PVX60067.1"/>
    <property type="molecule type" value="Genomic_DNA"/>
</dbReference>
<evidence type="ECO:0000256" key="1">
    <source>
        <dbReference type="ARBA" id="ARBA00009437"/>
    </source>
</evidence>
<dbReference type="PANTHER" id="PTHR30537:SF72">
    <property type="entry name" value="LYSR FAMILY TRANSCRIPTIONAL REGULATOR"/>
    <property type="match status" value="1"/>
</dbReference>
<keyword evidence="7" id="KW-1185">Reference proteome</keyword>
<sequence length="308" mass="33840">MAMDTLLSMRVFARIVETGSFTRAAELTGLTTPRVSALLRQLEQHLRCKLLNRTTRRVSPTEDGSTYYQRCVAVLGEIDDMEASLSRARVAPKGKLRVNMPTAMAKRIVIPALPEFVERFADISIDLAVTDRQVDLVGEGVDCVVRVGELPDSAMVARRIGSMSTCTCATPAYLERHGTPESVDDLTHHSAVAYVSADTGRPRPWEYMVDGERRTVPMRGAIAVSDADAQVECALAGLGLVKTSLYLVEPAIRAGQLREVLPECNTPPRPVSVVYPPNRHMPPKLKVFIEWLSALYADIPALQGQRLS</sequence>
<comment type="caution">
    <text evidence="6">The sequence shown here is derived from an EMBL/GenBank/DDBJ whole genome shotgun (WGS) entry which is preliminary data.</text>
</comment>
<comment type="similarity">
    <text evidence="1">Belongs to the LysR transcriptional regulatory family.</text>
</comment>
<gene>
    <name evidence="6" type="ORF">C7402_14717</name>
</gene>
<dbReference type="InterPro" id="IPR036388">
    <property type="entry name" value="WH-like_DNA-bd_sf"/>
</dbReference>
<evidence type="ECO:0000256" key="4">
    <source>
        <dbReference type="ARBA" id="ARBA00023163"/>
    </source>
</evidence>
<keyword evidence="4" id="KW-0804">Transcription</keyword>
<evidence type="ECO:0000313" key="7">
    <source>
        <dbReference type="Proteomes" id="UP000245712"/>
    </source>
</evidence>
<dbReference type="SUPFAM" id="SSF53850">
    <property type="entry name" value="Periplasmic binding protein-like II"/>
    <property type="match status" value="1"/>
</dbReference>
<evidence type="ECO:0000313" key="6">
    <source>
        <dbReference type="EMBL" id="PVX60067.1"/>
    </source>
</evidence>
<dbReference type="CDD" id="cd08472">
    <property type="entry name" value="PBP2_CrgA_like_3"/>
    <property type="match status" value="1"/>
</dbReference>
<accession>A0ABX5K838</accession>
<name>A0ABX5K838_9BURK</name>
<proteinExistence type="inferred from homology"/>
<dbReference type="SUPFAM" id="SSF46785">
    <property type="entry name" value="Winged helix' DNA-binding domain"/>
    <property type="match status" value="1"/>
</dbReference>
<dbReference type="PANTHER" id="PTHR30537">
    <property type="entry name" value="HTH-TYPE TRANSCRIPTIONAL REGULATOR"/>
    <property type="match status" value="1"/>
</dbReference>
<dbReference type="Pfam" id="PF03466">
    <property type="entry name" value="LysR_substrate"/>
    <property type="match status" value="1"/>
</dbReference>
<keyword evidence="3" id="KW-0238">DNA-binding</keyword>
<dbReference type="InterPro" id="IPR058163">
    <property type="entry name" value="LysR-type_TF_proteobact-type"/>
</dbReference>
<dbReference type="Pfam" id="PF00126">
    <property type="entry name" value="HTH_1"/>
    <property type="match status" value="1"/>
</dbReference>
<dbReference type="InterPro" id="IPR000847">
    <property type="entry name" value="LysR_HTH_N"/>
</dbReference>
<evidence type="ECO:0000259" key="5">
    <source>
        <dbReference type="PROSITE" id="PS50931"/>
    </source>
</evidence>
<dbReference type="Gene3D" id="3.40.190.290">
    <property type="match status" value="1"/>
</dbReference>
<protein>
    <submittedName>
        <fullName evidence="6">LysR family transcriptional regulator</fullName>
    </submittedName>
</protein>
<evidence type="ECO:0000256" key="3">
    <source>
        <dbReference type="ARBA" id="ARBA00023125"/>
    </source>
</evidence>
<dbReference type="InterPro" id="IPR005119">
    <property type="entry name" value="LysR_subst-bd"/>
</dbReference>
<keyword evidence="2" id="KW-0805">Transcription regulation</keyword>
<evidence type="ECO:0000256" key="2">
    <source>
        <dbReference type="ARBA" id="ARBA00023015"/>
    </source>
</evidence>
<reference evidence="6 7" key="1">
    <citation type="submission" date="2018-05" db="EMBL/GenBank/DDBJ databases">
        <title>Genomic Encyclopedia of Type Strains, Phase IV (KMG-V): Genome sequencing to study the core and pangenomes of soil and plant-associated prokaryotes.</title>
        <authorList>
            <person name="Whitman W."/>
        </authorList>
    </citation>
    <scope>NUCLEOTIDE SEQUENCE [LARGE SCALE GENOMIC DNA]</scope>
    <source>
        <strain evidence="6 7">SCZa-39</strain>
    </source>
</reference>
<dbReference type="PROSITE" id="PS50931">
    <property type="entry name" value="HTH_LYSR"/>
    <property type="match status" value="1"/>
</dbReference>